<sequence length="836" mass="93144">MSLSFNFPRPTTEADDLENLYKAYGVDRTVVLDLAGTNETPENVREGYYVAYLSFFHSCGLTFPILGPILEVRAELGLSLTQLLPNFLRHLVAFLVKAREEGLAFGVSEFRQLVLVKQNKQNPGTFLVSLRPGRHIIEDIPYRDEKWREQFFVFKMDRASMVPSGSSSMSDEIRVLMSALQRDRWFQTSGFASRGRASEKFPLISIHDSDDKDVSGETRPPVSLSPGSEDENMAASRKRRRSSEGDLPGLSRPRFVSEGDGSSFAAQSDLISLAGRMRSAGCRLPSLASSVEREAYAKVAVASSKVMAAFNEYVVTIKDHVVASRNDKEIESIGSEIKRLSEELEATKREGKKDVEKIEALTEDWRRVHLENETLTSQMVAQRARIVAPEVERDWDIRRASRIARRDIAAKYREVLESLKGSWASKKKEVSAEIRLQEVTANIDLLNKLKDGGLTMDAELARLKGMKRDYEDLVALAAVPDWLISELDLPQVSDDSVDQVEGSSVPDDSVSKVLREETQLPWPSTQGAKDPEGEKSVARVKSSSPTGSEGRDRPPKKAKTNGSDSRLGVSGEAAVAKPFHWQFSHSKDCPITEDPDSVAHLVRHVKPAGFPLLSLRNMTERVAYVKMSVAHAKVVRELKLGLKMAQNRERANAAQLAAAEKLGNQAASLEARLRVVSNERKSALEQVSFLEAKVESSANKFSVDLRRATREAKKTMADSYLDVLVFLKEKWEKKKATTDCEARLREVVANIDLLKEIMSNNLLASDELLRLRAKEIELGSEVDVIATSDFFVGKLDLPQISEDLPEDFFDKVPSAADDVAKCSSDRFEDGEFSIEE</sequence>
<feature type="region of interest" description="Disordered" evidence="2">
    <location>
        <begin position="207"/>
        <end position="262"/>
    </location>
</feature>
<feature type="coiled-coil region" evidence="1">
    <location>
        <begin position="330"/>
        <end position="361"/>
    </location>
</feature>
<gene>
    <name evidence="3" type="ORF">F2Q69_00012323</name>
</gene>
<evidence type="ECO:0000256" key="2">
    <source>
        <dbReference type="SAM" id="MobiDB-lite"/>
    </source>
</evidence>
<feature type="compositionally biased region" description="Basic and acidic residues" evidence="2">
    <location>
        <begin position="207"/>
        <end position="216"/>
    </location>
</feature>
<keyword evidence="1" id="KW-0175">Coiled coil</keyword>
<comment type="caution">
    <text evidence="3">The sequence shown here is derived from an EMBL/GenBank/DDBJ whole genome shotgun (WGS) entry which is preliminary data.</text>
</comment>
<evidence type="ECO:0000313" key="4">
    <source>
        <dbReference type="Proteomes" id="UP000712600"/>
    </source>
</evidence>
<accession>A0A8S9R0N5</accession>
<evidence type="ECO:0000256" key="1">
    <source>
        <dbReference type="SAM" id="Coils"/>
    </source>
</evidence>
<dbReference type="AlphaFoldDB" id="A0A8S9R0N5"/>
<feature type="compositionally biased region" description="Basic and acidic residues" evidence="2">
    <location>
        <begin position="509"/>
        <end position="518"/>
    </location>
</feature>
<protein>
    <submittedName>
        <fullName evidence="3">Uncharacterized protein</fullName>
    </submittedName>
</protein>
<reference evidence="3" key="1">
    <citation type="submission" date="2019-12" db="EMBL/GenBank/DDBJ databases">
        <title>Genome sequencing and annotation of Brassica cretica.</title>
        <authorList>
            <person name="Studholme D.J."/>
            <person name="Sarris P."/>
        </authorList>
    </citation>
    <scope>NUCLEOTIDE SEQUENCE</scope>
    <source>
        <strain evidence="3">PFS-109/04</strain>
        <tissue evidence="3">Leaf</tissue>
    </source>
</reference>
<organism evidence="3 4">
    <name type="scientific">Brassica cretica</name>
    <name type="common">Mustard</name>
    <dbReference type="NCBI Taxonomy" id="69181"/>
    <lineage>
        <taxon>Eukaryota</taxon>
        <taxon>Viridiplantae</taxon>
        <taxon>Streptophyta</taxon>
        <taxon>Embryophyta</taxon>
        <taxon>Tracheophyta</taxon>
        <taxon>Spermatophyta</taxon>
        <taxon>Magnoliopsida</taxon>
        <taxon>eudicotyledons</taxon>
        <taxon>Gunneridae</taxon>
        <taxon>Pentapetalae</taxon>
        <taxon>rosids</taxon>
        <taxon>malvids</taxon>
        <taxon>Brassicales</taxon>
        <taxon>Brassicaceae</taxon>
        <taxon>Brassiceae</taxon>
        <taxon>Brassica</taxon>
    </lineage>
</organism>
<dbReference type="EMBL" id="QGKX02000996">
    <property type="protein sequence ID" value="KAF3559562.1"/>
    <property type="molecule type" value="Genomic_DNA"/>
</dbReference>
<feature type="coiled-coil region" evidence="1">
    <location>
        <begin position="659"/>
        <end position="693"/>
    </location>
</feature>
<dbReference type="Pfam" id="PF07794">
    <property type="entry name" value="DUF1633"/>
    <property type="match status" value="2"/>
</dbReference>
<dbReference type="InterPro" id="IPR012436">
    <property type="entry name" value="DUF1633"/>
</dbReference>
<name>A0A8S9R0N5_BRACR</name>
<feature type="region of interest" description="Disordered" evidence="2">
    <location>
        <begin position="494"/>
        <end position="568"/>
    </location>
</feature>
<proteinExistence type="predicted"/>
<dbReference type="Proteomes" id="UP000712600">
    <property type="component" value="Unassembled WGS sequence"/>
</dbReference>
<evidence type="ECO:0000313" key="3">
    <source>
        <dbReference type="EMBL" id="KAF3559562.1"/>
    </source>
</evidence>